<evidence type="ECO:0000256" key="9">
    <source>
        <dbReference type="ARBA" id="ARBA00023136"/>
    </source>
</evidence>
<keyword evidence="4" id="KW-0812">Transmembrane</keyword>
<evidence type="ECO:0000256" key="2">
    <source>
        <dbReference type="ARBA" id="ARBA00009295"/>
    </source>
</evidence>
<comment type="subcellular location">
    <subcellularLocation>
        <location evidence="1">Membrane</location>
        <topology evidence="1">Multi-pass membrane protein</topology>
    </subcellularLocation>
</comment>
<organism evidence="11 12">
    <name type="scientific">Araneus ventricosus</name>
    <name type="common">Orbweaver spider</name>
    <name type="synonym">Epeira ventricosa</name>
    <dbReference type="NCBI Taxonomy" id="182803"/>
    <lineage>
        <taxon>Eukaryota</taxon>
        <taxon>Metazoa</taxon>
        <taxon>Ecdysozoa</taxon>
        <taxon>Arthropoda</taxon>
        <taxon>Chelicerata</taxon>
        <taxon>Arachnida</taxon>
        <taxon>Araneae</taxon>
        <taxon>Araneomorphae</taxon>
        <taxon>Entelegynae</taxon>
        <taxon>Araneoidea</taxon>
        <taxon>Araneidae</taxon>
        <taxon>Araneus</taxon>
    </lineage>
</organism>
<comment type="similarity">
    <text evidence="2">Belongs to the fatty acid desaturase type 1 family.</text>
</comment>
<sequence length="88" mass="10186">MFGYRPFDKNIEARDSSFNDYLTPGEGLHNYHYVFRRDYKAKEHGFSLNSGRVFIELMASIEQAYDLKLSSDDVIKSRKLKTGDGSKI</sequence>
<evidence type="ECO:0000256" key="4">
    <source>
        <dbReference type="ARBA" id="ARBA00022692"/>
    </source>
</evidence>
<keyword evidence="6" id="KW-1133">Transmembrane helix</keyword>
<evidence type="ECO:0000256" key="3">
    <source>
        <dbReference type="ARBA" id="ARBA00022516"/>
    </source>
</evidence>
<dbReference type="PANTHER" id="PTHR11351">
    <property type="entry name" value="ACYL-COA DESATURASE"/>
    <property type="match status" value="1"/>
</dbReference>
<evidence type="ECO:0000256" key="7">
    <source>
        <dbReference type="ARBA" id="ARBA00023002"/>
    </source>
</evidence>
<keyword evidence="8" id="KW-0443">Lipid metabolism</keyword>
<proteinExistence type="inferred from homology"/>
<dbReference type="GO" id="GO:0005789">
    <property type="term" value="C:endoplasmic reticulum membrane"/>
    <property type="evidence" value="ECO:0007669"/>
    <property type="project" value="TreeGrafter"/>
</dbReference>
<dbReference type="AlphaFoldDB" id="A0A4Y2FXX0"/>
<dbReference type="GO" id="GO:0006636">
    <property type="term" value="P:unsaturated fatty acid biosynthetic process"/>
    <property type="evidence" value="ECO:0007669"/>
    <property type="project" value="TreeGrafter"/>
</dbReference>
<evidence type="ECO:0000313" key="12">
    <source>
        <dbReference type="Proteomes" id="UP000499080"/>
    </source>
</evidence>
<dbReference type="OrthoDB" id="10260134at2759"/>
<keyword evidence="9" id="KW-0472">Membrane</keyword>
<reference evidence="11 12" key="1">
    <citation type="journal article" date="2019" name="Sci. Rep.">
        <title>Orb-weaving spider Araneus ventricosus genome elucidates the spidroin gene catalogue.</title>
        <authorList>
            <person name="Kono N."/>
            <person name="Nakamura H."/>
            <person name="Ohtoshi R."/>
            <person name="Moran D.A.P."/>
            <person name="Shinohara A."/>
            <person name="Yoshida Y."/>
            <person name="Fujiwara M."/>
            <person name="Mori M."/>
            <person name="Tomita M."/>
            <person name="Arakawa K."/>
        </authorList>
    </citation>
    <scope>NUCLEOTIDE SEQUENCE [LARGE SCALE GENOMIC DNA]</scope>
</reference>
<keyword evidence="10" id="KW-0275">Fatty acid biosynthesis</keyword>
<dbReference type="GO" id="GO:0004768">
    <property type="term" value="F:stearoyl-CoA 9-desaturase activity"/>
    <property type="evidence" value="ECO:0007669"/>
    <property type="project" value="TreeGrafter"/>
</dbReference>
<keyword evidence="12" id="KW-1185">Reference proteome</keyword>
<evidence type="ECO:0000313" key="11">
    <source>
        <dbReference type="EMBL" id="GBM45847.1"/>
    </source>
</evidence>
<evidence type="ECO:0000256" key="1">
    <source>
        <dbReference type="ARBA" id="ARBA00004141"/>
    </source>
</evidence>
<keyword evidence="7" id="KW-0560">Oxidoreductase</keyword>
<evidence type="ECO:0000256" key="5">
    <source>
        <dbReference type="ARBA" id="ARBA00022832"/>
    </source>
</evidence>
<evidence type="ECO:0000256" key="10">
    <source>
        <dbReference type="ARBA" id="ARBA00023160"/>
    </source>
</evidence>
<dbReference type="PANTHER" id="PTHR11351:SF31">
    <property type="entry name" value="DESATURASE 1, ISOFORM A-RELATED"/>
    <property type="match status" value="1"/>
</dbReference>
<dbReference type="EMBL" id="BGPR01001115">
    <property type="protein sequence ID" value="GBM45847.1"/>
    <property type="molecule type" value="Genomic_DNA"/>
</dbReference>
<gene>
    <name evidence="11" type="ORF">AVEN_180715_1</name>
</gene>
<comment type="caution">
    <text evidence="11">The sequence shown here is derived from an EMBL/GenBank/DDBJ whole genome shotgun (WGS) entry which is preliminary data.</text>
</comment>
<dbReference type="InterPro" id="IPR015876">
    <property type="entry name" value="Acyl-CoA_DS"/>
</dbReference>
<dbReference type="GO" id="GO:0005506">
    <property type="term" value="F:iron ion binding"/>
    <property type="evidence" value="ECO:0007669"/>
    <property type="project" value="TreeGrafter"/>
</dbReference>
<evidence type="ECO:0000256" key="8">
    <source>
        <dbReference type="ARBA" id="ARBA00023098"/>
    </source>
</evidence>
<keyword evidence="3" id="KW-0444">Lipid biosynthesis</keyword>
<name>A0A4Y2FXX0_ARAVE</name>
<protein>
    <submittedName>
        <fullName evidence="11">Uncharacterized protein</fullName>
    </submittedName>
</protein>
<dbReference type="Proteomes" id="UP000499080">
    <property type="component" value="Unassembled WGS sequence"/>
</dbReference>
<keyword evidence="5" id="KW-0276">Fatty acid metabolism</keyword>
<evidence type="ECO:0000256" key="6">
    <source>
        <dbReference type="ARBA" id="ARBA00022989"/>
    </source>
</evidence>
<accession>A0A4Y2FXX0</accession>